<feature type="compositionally biased region" description="Acidic residues" evidence="2">
    <location>
        <begin position="125"/>
        <end position="135"/>
    </location>
</feature>
<evidence type="ECO:0000256" key="1">
    <source>
        <dbReference type="SAM" id="Coils"/>
    </source>
</evidence>
<proteinExistence type="predicted"/>
<feature type="region of interest" description="Disordered" evidence="2">
    <location>
        <begin position="105"/>
        <end position="141"/>
    </location>
</feature>
<dbReference type="AlphaFoldDB" id="A0A843WSX7"/>
<evidence type="ECO:0000256" key="2">
    <source>
        <dbReference type="SAM" id="MobiDB-lite"/>
    </source>
</evidence>
<dbReference type="Proteomes" id="UP000652761">
    <property type="component" value="Unassembled WGS sequence"/>
</dbReference>
<keyword evidence="1" id="KW-0175">Coiled coil</keyword>
<evidence type="ECO:0000313" key="4">
    <source>
        <dbReference type="Proteomes" id="UP000652761"/>
    </source>
</evidence>
<gene>
    <name evidence="3" type="ORF">Taro_038516</name>
</gene>
<keyword evidence="4" id="KW-1185">Reference proteome</keyword>
<comment type="caution">
    <text evidence="3">The sequence shown here is derived from an EMBL/GenBank/DDBJ whole genome shotgun (WGS) entry which is preliminary data.</text>
</comment>
<reference evidence="3" key="1">
    <citation type="submission" date="2017-07" db="EMBL/GenBank/DDBJ databases">
        <title>Taro Niue Genome Assembly and Annotation.</title>
        <authorList>
            <person name="Atibalentja N."/>
            <person name="Keating K."/>
            <person name="Fields C.J."/>
        </authorList>
    </citation>
    <scope>NUCLEOTIDE SEQUENCE</scope>
    <source>
        <strain evidence="3">Niue_2</strain>
        <tissue evidence="3">Leaf</tissue>
    </source>
</reference>
<dbReference type="EMBL" id="NMUH01003463">
    <property type="protein sequence ID" value="MQM05700.1"/>
    <property type="molecule type" value="Genomic_DNA"/>
</dbReference>
<protein>
    <submittedName>
        <fullName evidence="3">Uncharacterized protein</fullName>
    </submittedName>
</protein>
<feature type="compositionally biased region" description="Polar residues" evidence="2">
    <location>
        <begin position="105"/>
        <end position="114"/>
    </location>
</feature>
<sequence length="141" mass="15741">MAPSSDVDVESHTPATPKEAFISVMGKDRPGRVCCVGSGETLSTWYKSTAMSSSSEREKIMQEKLKAQEEMVKAQAEEKTQIREKITRLENIATKVDEMSTLVSQIQASQTRTQHVPPAVQSESETNEEADDYSDRDDHVY</sequence>
<evidence type="ECO:0000313" key="3">
    <source>
        <dbReference type="EMBL" id="MQM05700.1"/>
    </source>
</evidence>
<name>A0A843WSX7_COLES</name>
<accession>A0A843WSX7</accession>
<feature type="coiled-coil region" evidence="1">
    <location>
        <begin position="57"/>
        <end position="92"/>
    </location>
</feature>
<organism evidence="3 4">
    <name type="scientific">Colocasia esculenta</name>
    <name type="common">Wild taro</name>
    <name type="synonym">Arum esculentum</name>
    <dbReference type="NCBI Taxonomy" id="4460"/>
    <lineage>
        <taxon>Eukaryota</taxon>
        <taxon>Viridiplantae</taxon>
        <taxon>Streptophyta</taxon>
        <taxon>Embryophyta</taxon>
        <taxon>Tracheophyta</taxon>
        <taxon>Spermatophyta</taxon>
        <taxon>Magnoliopsida</taxon>
        <taxon>Liliopsida</taxon>
        <taxon>Araceae</taxon>
        <taxon>Aroideae</taxon>
        <taxon>Colocasieae</taxon>
        <taxon>Colocasia</taxon>
    </lineage>
</organism>
<dbReference type="Pfam" id="PF05142">
    <property type="entry name" value="DUF702"/>
    <property type="match status" value="1"/>
</dbReference>